<evidence type="ECO:0000313" key="6">
    <source>
        <dbReference type="EMBL" id="ODV80703.1"/>
    </source>
</evidence>
<evidence type="ECO:0000256" key="1">
    <source>
        <dbReference type="ARBA" id="ARBA00001936"/>
    </source>
</evidence>
<proteinExistence type="predicted"/>
<dbReference type="Gene3D" id="3.90.1640.10">
    <property type="entry name" value="inorganic pyrophosphatase (n-terminal core)"/>
    <property type="match status" value="1"/>
</dbReference>
<dbReference type="InterPro" id="IPR038222">
    <property type="entry name" value="DHHA2_dom_sf"/>
</dbReference>
<dbReference type="RefSeq" id="XP_020065825.1">
    <property type="nucleotide sequence ID" value="XM_020207332.1"/>
</dbReference>
<keyword evidence="7" id="KW-1185">Reference proteome</keyword>
<evidence type="ECO:0000256" key="4">
    <source>
        <dbReference type="ARBA" id="ARBA00023211"/>
    </source>
</evidence>
<dbReference type="GO" id="GO:0006798">
    <property type="term" value="P:polyphosphate catabolic process"/>
    <property type="evidence" value="ECO:0007669"/>
    <property type="project" value="EnsemblFungi"/>
</dbReference>
<dbReference type="InterPro" id="IPR004097">
    <property type="entry name" value="DHHA2"/>
</dbReference>
<sequence>MSIRSYLASLKQKLEAGALKPVSFVTGNQSADLDSVISAISYSYLANIKNPSTFIIPLINIPRNELRLRRDIVGLLGSHSISDDLLYFTEDFASITKGQSTDIILVDHCNIQGALLSERLQQGLLKVTAIIDHHADEGVFVDASPRIVHSNGSCSSLVFNYWFNELANDTAIFRKDPEVVELLLGPLLIDTSNMTQKVEEGDIQAIKTYKEILQDNGAVTLAKVSEDEDMLTGFYKQLKTNKKDLSGFSFQDVLLKDYKQFKFSTGERVGFSSIGKSLKWVLTQFSSEELKQTLAQSLKTQGLDLLVITSSYTQKENDQYTREFCYYFEDLDNNKFASLDEHAKGPLELNGDIYKLNKIEDVLAGLSHSNGTFKLYNQAKLSASRKQVVPIVKEIIERS</sequence>
<gene>
    <name evidence="6" type="ORF">CANTADRAFT_25133</name>
</gene>
<name>A0A1E4SMG6_9ASCO</name>
<dbReference type="EMBL" id="KV453910">
    <property type="protein sequence ID" value="ODV80703.1"/>
    <property type="molecule type" value="Genomic_DNA"/>
</dbReference>
<dbReference type="GO" id="GO:0004309">
    <property type="term" value="F:exopolyphosphatase activity"/>
    <property type="evidence" value="ECO:0007669"/>
    <property type="project" value="EnsemblFungi"/>
</dbReference>
<dbReference type="GO" id="GO:0005759">
    <property type="term" value="C:mitochondrial matrix"/>
    <property type="evidence" value="ECO:0007669"/>
    <property type="project" value="EnsemblFungi"/>
</dbReference>
<dbReference type="GeneID" id="30981469"/>
<dbReference type="Proteomes" id="UP000094285">
    <property type="component" value="Unassembled WGS sequence"/>
</dbReference>
<dbReference type="Pfam" id="PF02833">
    <property type="entry name" value="DHHA2"/>
    <property type="match status" value="1"/>
</dbReference>
<accession>A0A1E4SMG6</accession>
<organism evidence="6 7">
    <name type="scientific">Suhomyces tanzawaensis NRRL Y-17324</name>
    <dbReference type="NCBI Taxonomy" id="984487"/>
    <lineage>
        <taxon>Eukaryota</taxon>
        <taxon>Fungi</taxon>
        <taxon>Dikarya</taxon>
        <taxon>Ascomycota</taxon>
        <taxon>Saccharomycotina</taxon>
        <taxon>Pichiomycetes</taxon>
        <taxon>Debaryomycetaceae</taxon>
        <taxon>Suhomyces</taxon>
    </lineage>
</organism>
<evidence type="ECO:0000259" key="5">
    <source>
        <dbReference type="SMART" id="SM01131"/>
    </source>
</evidence>
<protein>
    <submittedName>
        <fullName evidence="6">DHH phosphoesterase</fullName>
    </submittedName>
</protein>
<dbReference type="STRING" id="984487.A0A1E4SMG6"/>
<dbReference type="OrthoDB" id="374045at2759"/>
<dbReference type="InterPro" id="IPR038763">
    <property type="entry name" value="DHH_sf"/>
</dbReference>
<keyword evidence="3" id="KW-0378">Hydrolase</keyword>
<comment type="cofactor">
    <cofactor evidence="1">
        <name>Mn(2+)</name>
        <dbReference type="ChEBI" id="CHEBI:29035"/>
    </cofactor>
</comment>
<dbReference type="GO" id="GO:0046872">
    <property type="term" value="F:metal ion binding"/>
    <property type="evidence" value="ECO:0007669"/>
    <property type="project" value="UniProtKB-KW"/>
</dbReference>
<evidence type="ECO:0000256" key="3">
    <source>
        <dbReference type="ARBA" id="ARBA00022801"/>
    </source>
</evidence>
<reference evidence="7" key="1">
    <citation type="submission" date="2016-05" db="EMBL/GenBank/DDBJ databases">
        <title>Comparative genomics of biotechnologically important yeasts.</title>
        <authorList>
            <consortium name="DOE Joint Genome Institute"/>
            <person name="Riley R."/>
            <person name="Haridas S."/>
            <person name="Wolfe K.H."/>
            <person name="Lopes M.R."/>
            <person name="Hittinger C.T."/>
            <person name="Goker M."/>
            <person name="Salamov A."/>
            <person name="Wisecaver J."/>
            <person name="Long T.M."/>
            <person name="Aerts A.L."/>
            <person name="Barry K."/>
            <person name="Choi C."/>
            <person name="Clum A."/>
            <person name="Coughlan A.Y."/>
            <person name="Deshpande S."/>
            <person name="Douglass A.P."/>
            <person name="Hanson S.J."/>
            <person name="Klenk H.-P."/>
            <person name="Labutti K."/>
            <person name="Lapidus A."/>
            <person name="Lindquist E."/>
            <person name="Lipzen A."/>
            <person name="Meier-Kolthoff J.P."/>
            <person name="Ohm R.A."/>
            <person name="Otillar R.P."/>
            <person name="Pangilinan J."/>
            <person name="Peng Y."/>
            <person name="Rokas A."/>
            <person name="Rosa C.A."/>
            <person name="Scheuner C."/>
            <person name="Sibirny A.A."/>
            <person name="Slot J.C."/>
            <person name="Stielow J.B."/>
            <person name="Sun H."/>
            <person name="Kurtzman C.P."/>
            <person name="Blackwell M."/>
            <person name="Grigoriev I.V."/>
            <person name="Jeffries T.W."/>
        </authorList>
    </citation>
    <scope>NUCLEOTIDE SEQUENCE [LARGE SCALE GENOMIC DNA]</scope>
    <source>
        <strain evidence="7">NRRL Y-17324</strain>
    </source>
</reference>
<dbReference type="PANTHER" id="PTHR12112:SF39">
    <property type="entry name" value="EG:152A3.5 PROTEIN (FBGN0003116_PN PROTEIN)"/>
    <property type="match status" value="1"/>
</dbReference>
<dbReference type="AlphaFoldDB" id="A0A1E4SMG6"/>
<dbReference type="PANTHER" id="PTHR12112">
    <property type="entry name" value="BNIP - RELATED"/>
    <property type="match status" value="1"/>
</dbReference>
<evidence type="ECO:0000313" key="7">
    <source>
        <dbReference type="Proteomes" id="UP000094285"/>
    </source>
</evidence>
<dbReference type="SUPFAM" id="SSF64182">
    <property type="entry name" value="DHH phosphoesterases"/>
    <property type="match status" value="1"/>
</dbReference>
<dbReference type="SMART" id="SM01131">
    <property type="entry name" value="DHHA2"/>
    <property type="match status" value="1"/>
</dbReference>
<keyword evidence="2" id="KW-0479">Metal-binding</keyword>
<feature type="domain" description="DHHA2" evidence="5">
    <location>
        <begin position="235"/>
        <end position="396"/>
    </location>
</feature>
<keyword evidence="4" id="KW-0464">Manganese</keyword>
<evidence type="ECO:0000256" key="2">
    <source>
        <dbReference type="ARBA" id="ARBA00022723"/>
    </source>
</evidence>
<dbReference type="Pfam" id="PF01368">
    <property type="entry name" value="DHH"/>
    <property type="match status" value="1"/>
</dbReference>
<dbReference type="Gene3D" id="3.10.310.20">
    <property type="entry name" value="DHHA2 domain"/>
    <property type="match status" value="1"/>
</dbReference>
<dbReference type="InterPro" id="IPR001667">
    <property type="entry name" value="DDH_dom"/>
</dbReference>